<comment type="caution">
    <text evidence="2">The sequence shown here is derived from an EMBL/GenBank/DDBJ whole genome shotgun (WGS) entry which is preliminary data.</text>
</comment>
<gene>
    <name evidence="2" type="ORF">ACFFTU_23810</name>
</gene>
<protein>
    <submittedName>
        <fullName evidence="2">Uncharacterized protein</fullName>
    </submittedName>
</protein>
<name>A0ABV5PKC8_STRCM</name>
<dbReference type="EMBL" id="JBHMCR010000016">
    <property type="protein sequence ID" value="MFB9522976.1"/>
    <property type="molecule type" value="Genomic_DNA"/>
</dbReference>
<evidence type="ECO:0000313" key="3">
    <source>
        <dbReference type="Proteomes" id="UP001589718"/>
    </source>
</evidence>
<dbReference type="Proteomes" id="UP001589718">
    <property type="component" value="Unassembled WGS sequence"/>
</dbReference>
<evidence type="ECO:0000313" key="2">
    <source>
        <dbReference type="EMBL" id="MFB9522976.1"/>
    </source>
</evidence>
<evidence type="ECO:0000256" key="1">
    <source>
        <dbReference type="SAM" id="MobiDB-lite"/>
    </source>
</evidence>
<accession>A0ABV5PKC8</accession>
<reference evidence="2 3" key="1">
    <citation type="submission" date="2024-09" db="EMBL/GenBank/DDBJ databases">
        <authorList>
            <person name="Sun Q."/>
            <person name="Mori K."/>
        </authorList>
    </citation>
    <scope>NUCLEOTIDE SEQUENCE [LARGE SCALE GENOMIC DNA]</scope>
    <source>
        <strain evidence="2 3">JCM 4362</strain>
    </source>
</reference>
<feature type="region of interest" description="Disordered" evidence="1">
    <location>
        <begin position="62"/>
        <end position="85"/>
    </location>
</feature>
<proteinExistence type="predicted"/>
<dbReference type="RefSeq" id="WP_345219652.1">
    <property type="nucleotide sequence ID" value="NZ_BAAAXE010000002.1"/>
</dbReference>
<organism evidence="2 3">
    <name type="scientific">Streptomyces cremeus</name>
    <dbReference type="NCBI Taxonomy" id="66881"/>
    <lineage>
        <taxon>Bacteria</taxon>
        <taxon>Bacillati</taxon>
        <taxon>Actinomycetota</taxon>
        <taxon>Actinomycetes</taxon>
        <taxon>Kitasatosporales</taxon>
        <taxon>Streptomycetaceae</taxon>
        <taxon>Streptomyces</taxon>
    </lineage>
</organism>
<keyword evidence="3" id="KW-1185">Reference proteome</keyword>
<sequence>MTTSAISAPTPIYDLLVQERGDALTASRVAAEQTQDQARRALDWGGPRAVPGQRPERAFSAFGHAESFGRTDGPEGPDGARPASS</sequence>